<protein>
    <recommendedName>
        <fullName evidence="8">Polycomb protein VEFS-Box domain-containing protein</fullName>
    </recommendedName>
</protein>
<evidence type="ECO:0000256" key="4">
    <source>
        <dbReference type="ARBA" id="ARBA00022833"/>
    </source>
</evidence>
<dbReference type="InterPro" id="IPR019135">
    <property type="entry name" value="Polycomb_protein_VEFS-Box"/>
</dbReference>
<dbReference type="OrthoDB" id="166746at2759"/>
<feature type="compositionally biased region" description="Basic and acidic residues" evidence="7">
    <location>
        <begin position="423"/>
        <end position="437"/>
    </location>
</feature>
<dbReference type="EMBL" id="ML978742">
    <property type="protein sequence ID" value="KAF2084396.1"/>
    <property type="molecule type" value="Genomic_DNA"/>
</dbReference>
<accession>A0A9P4HRR1</accession>
<organism evidence="9 10">
    <name type="scientific">Saccharata proteae CBS 121410</name>
    <dbReference type="NCBI Taxonomy" id="1314787"/>
    <lineage>
        <taxon>Eukaryota</taxon>
        <taxon>Fungi</taxon>
        <taxon>Dikarya</taxon>
        <taxon>Ascomycota</taxon>
        <taxon>Pezizomycotina</taxon>
        <taxon>Dothideomycetes</taxon>
        <taxon>Dothideomycetes incertae sedis</taxon>
        <taxon>Botryosphaeriales</taxon>
        <taxon>Saccharataceae</taxon>
        <taxon>Saccharata</taxon>
    </lineage>
</organism>
<keyword evidence="4" id="KW-0862">Zinc</keyword>
<keyword evidence="5" id="KW-0805">Transcription regulation</keyword>
<sequence length="547" mass="61774">MPQLSPIGKSQPPSGRRELFTAQCRIDVGFYHVDVNTYWQVLHHESRRLNLEAYEFRTECGRASFDFFELDPYATLEIEAEKLYVNGRTTNKTCKLKIEISLYDEQDVALIEPILLKEQHQTGSSHMRLSGECPLPRDGEVELPLKVRDYKTPEQLHLHLLASHQLFVFTVTRKATKAGAEHQMKIGVCLPSFRSKSEIAISDILHDPRTREAFKIAWVAPQRPFDIEQYLQGDESWTASQVGRKVTATKGANIGKIGKITRKTPQEVPNIDRQQQMKYKVPAAPQGVRFFRLATKRAIEEGELLSESDNEIDDDWLKQKHSRDSRGLQANKAAKRFITTWDDFFLDEHIMGDVHAGDALIRFARKYGDWMIGWPEMGSEFLKKTAELHEDGIVSDSIYGACKRVIERGHADIKACPRRIRERARERERRSQKRYSEDSSSEDSDLGEEARGPLNGTRDGDGDEEMTDANGTVPGADGNGENAEAVQNGCLCGKVVENDMEAIICADLYRSFILLALDSTSESLAGGADDATLEQKGKKDRLGRIMV</sequence>
<feature type="region of interest" description="Disordered" evidence="7">
    <location>
        <begin position="422"/>
        <end position="482"/>
    </location>
</feature>
<name>A0A9P4HRR1_9PEZI</name>
<evidence type="ECO:0000256" key="2">
    <source>
        <dbReference type="ARBA" id="ARBA00022723"/>
    </source>
</evidence>
<evidence type="ECO:0000256" key="7">
    <source>
        <dbReference type="SAM" id="MobiDB-lite"/>
    </source>
</evidence>
<evidence type="ECO:0000256" key="6">
    <source>
        <dbReference type="ARBA" id="ARBA00023163"/>
    </source>
</evidence>
<feature type="domain" description="Polycomb protein VEFS-Box" evidence="8">
    <location>
        <begin position="290"/>
        <end position="395"/>
    </location>
</feature>
<evidence type="ECO:0000313" key="9">
    <source>
        <dbReference type="EMBL" id="KAF2084396.1"/>
    </source>
</evidence>
<comment type="similarity">
    <text evidence="1">Belongs to the VEFS (VRN2-EMF2-FIS2-SU(Z)12) family.</text>
</comment>
<evidence type="ECO:0000256" key="1">
    <source>
        <dbReference type="ARBA" id="ARBA00007416"/>
    </source>
</evidence>
<proteinExistence type="inferred from homology"/>
<keyword evidence="2" id="KW-0479">Metal-binding</keyword>
<keyword evidence="6" id="KW-0804">Transcription</keyword>
<comment type="caution">
    <text evidence="9">The sequence shown here is derived from an EMBL/GenBank/DDBJ whole genome shotgun (WGS) entry which is preliminary data.</text>
</comment>
<dbReference type="CDD" id="cd21552">
    <property type="entry name" value="VEFS-box_ctSUZ12-like"/>
    <property type="match status" value="1"/>
</dbReference>
<dbReference type="GO" id="GO:0008270">
    <property type="term" value="F:zinc ion binding"/>
    <property type="evidence" value="ECO:0007669"/>
    <property type="project" value="UniProtKB-KW"/>
</dbReference>
<dbReference type="AlphaFoldDB" id="A0A9P4HRR1"/>
<evidence type="ECO:0000313" key="10">
    <source>
        <dbReference type="Proteomes" id="UP000799776"/>
    </source>
</evidence>
<keyword evidence="10" id="KW-1185">Reference proteome</keyword>
<dbReference type="Pfam" id="PF09733">
    <property type="entry name" value="VEFS-Box"/>
    <property type="match status" value="1"/>
</dbReference>
<evidence type="ECO:0000256" key="5">
    <source>
        <dbReference type="ARBA" id="ARBA00023015"/>
    </source>
</evidence>
<evidence type="ECO:0000259" key="8">
    <source>
        <dbReference type="Pfam" id="PF09733"/>
    </source>
</evidence>
<keyword evidence="3" id="KW-0863">Zinc-finger</keyword>
<gene>
    <name evidence="9" type="ORF">K490DRAFT_59676</name>
</gene>
<reference evidence="9" key="1">
    <citation type="journal article" date="2020" name="Stud. Mycol.">
        <title>101 Dothideomycetes genomes: a test case for predicting lifestyles and emergence of pathogens.</title>
        <authorList>
            <person name="Haridas S."/>
            <person name="Albert R."/>
            <person name="Binder M."/>
            <person name="Bloem J."/>
            <person name="Labutti K."/>
            <person name="Salamov A."/>
            <person name="Andreopoulos B."/>
            <person name="Baker S."/>
            <person name="Barry K."/>
            <person name="Bills G."/>
            <person name="Bluhm B."/>
            <person name="Cannon C."/>
            <person name="Castanera R."/>
            <person name="Culley D."/>
            <person name="Daum C."/>
            <person name="Ezra D."/>
            <person name="Gonzalez J."/>
            <person name="Henrissat B."/>
            <person name="Kuo A."/>
            <person name="Liang C."/>
            <person name="Lipzen A."/>
            <person name="Lutzoni F."/>
            <person name="Magnuson J."/>
            <person name="Mondo S."/>
            <person name="Nolan M."/>
            <person name="Ohm R."/>
            <person name="Pangilinan J."/>
            <person name="Park H.-J."/>
            <person name="Ramirez L."/>
            <person name="Alfaro M."/>
            <person name="Sun H."/>
            <person name="Tritt A."/>
            <person name="Yoshinaga Y."/>
            <person name="Zwiers L.-H."/>
            <person name="Turgeon B."/>
            <person name="Goodwin S."/>
            <person name="Spatafora J."/>
            <person name="Crous P."/>
            <person name="Grigoriev I."/>
        </authorList>
    </citation>
    <scope>NUCLEOTIDE SEQUENCE</scope>
    <source>
        <strain evidence="9">CBS 121410</strain>
    </source>
</reference>
<evidence type="ECO:0000256" key="3">
    <source>
        <dbReference type="ARBA" id="ARBA00022771"/>
    </source>
</evidence>
<dbReference type="Proteomes" id="UP000799776">
    <property type="component" value="Unassembled WGS sequence"/>
</dbReference>